<organism evidence="1 2">
    <name type="scientific">Albugo candida</name>
    <dbReference type="NCBI Taxonomy" id="65357"/>
    <lineage>
        <taxon>Eukaryota</taxon>
        <taxon>Sar</taxon>
        <taxon>Stramenopiles</taxon>
        <taxon>Oomycota</taxon>
        <taxon>Peronosporomycetes</taxon>
        <taxon>Albuginales</taxon>
        <taxon>Albuginaceae</taxon>
        <taxon>Albugo</taxon>
    </lineage>
</organism>
<protein>
    <submittedName>
        <fullName evidence="1">Uncharacterized protein</fullName>
    </submittedName>
</protein>
<proteinExistence type="predicted"/>
<evidence type="ECO:0000313" key="1">
    <source>
        <dbReference type="EMBL" id="CCI40434.1"/>
    </source>
</evidence>
<dbReference type="InParanoid" id="A0A024G115"/>
<dbReference type="AlphaFoldDB" id="A0A024G115"/>
<comment type="caution">
    <text evidence="1">The sequence shown here is derived from an EMBL/GenBank/DDBJ whole genome shotgun (WGS) entry which is preliminary data.</text>
</comment>
<accession>A0A024G115</accession>
<evidence type="ECO:0000313" key="2">
    <source>
        <dbReference type="Proteomes" id="UP000053237"/>
    </source>
</evidence>
<dbReference type="Proteomes" id="UP000053237">
    <property type="component" value="Unassembled WGS sequence"/>
</dbReference>
<dbReference type="EMBL" id="CAIX01000008">
    <property type="protein sequence ID" value="CCI40434.1"/>
    <property type="molecule type" value="Genomic_DNA"/>
</dbReference>
<sequence>MSCFLIDQKTKITQLLAANECTSFRINKVTCDEALNTSFRHSIFQPDQHLINSCSSHHIYHRILCSSLKYQVESSGEVDALILSNYFHIDTAQSLVDSIQPLNSLLATVDDVRTASVIVDQAKMISSACLERASFFSEKLPTQCINCDGFKSTHSEQKGQNILKSKTR</sequence>
<gene>
    <name evidence="1" type="ORF">BN9_012180</name>
</gene>
<name>A0A024G115_9STRA</name>
<keyword evidence="2" id="KW-1185">Reference proteome</keyword>
<reference evidence="1 2" key="1">
    <citation type="submission" date="2012-05" db="EMBL/GenBank/DDBJ databases">
        <title>Recombination and specialization in a pathogen metapopulation.</title>
        <authorList>
            <person name="Gardiner A."/>
            <person name="Kemen E."/>
            <person name="Schultz-Larsen T."/>
            <person name="MacLean D."/>
            <person name="Van Oosterhout C."/>
            <person name="Jones J.D.G."/>
        </authorList>
    </citation>
    <scope>NUCLEOTIDE SEQUENCE [LARGE SCALE GENOMIC DNA]</scope>
    <source>
        <strain evidence="1 2">Ac Nc2</strain>
    </source>
</reference>